<proteinExistence type="predicted"/>
<name>A0A917FHA4_9GAMM</name>
<protein>
    <submittedName>
        <fullName evidence="2">CoA transferase</fullName>
    </submittedName>
</protein>
<keyword evidence="3" id="KW-1185">Reference proteome</keyword>
<dbReference type="InterPro" id="IPR023606">
    <property type="entry name" value="CoA-Trfase_III_dom_1_sf"/>
</dbReference>
<accession>A0A917FHA4</accession>
<dbReference type="InterPro" id="IPR003673">
    <property type="entry name" value="CoA-Trfase_fam_III"/>
</dbReference>
<reference evidence="2" key="2">
    <citation type="submission" date="2020-09" db="EMBL/GenBank/DDBJ databases">
        <authorList>
            <person name="Sun Q."/>
            <person name="Zhou Y."/>
        </authorList>
    </citation>
    <scope>NUCLEOTIDE SEQUENCE</scope>
    <source>
        <strain evidence="2">CGMCC 1.12726</strain>
    </source>
</reference>
<sequence length="386" mass="41694">MSALSGVKVLDLSRVLAGPWCGQALADLGADVIKVESFDGDDTRGMGPLYLGEISAYFACANRNKRSLCLDLHRPESAEVIRALVKDADVLIENFRTGTAERLGVGYEALRAVNPRLIYCSISGYGRTGPDATRAGYDYAVQAEGGLMAITGERDGAPNKVAVAVVDLATGQNATIAVLAALLQRERTGRGQQVAVSLFDTQLSWLANIGSSVLFTGQDAPRYGNEHASIVPYQDFRASDQHFVLTVANEKLWQALCEAVGRPEWIDDPRFCSNRQRVLNREAVSDGLQAIFATRPMAHWLAEFGRRGIPCAPINSVKQALESPLAKANGNVIERDGIPMVASPLKLAESPVELRHAPPRLGAHSREILEQAGLDFDRYAALGVVK</sequence>
<dbReference type="GO" id="GO:0008410">
    <property type="term" value="F:CoA-transferase activity"/>
    <property type="evidence" value="ECO:0007669"/>
    <property type="project" value="TreeGrafter"/>
</dbReference>
<organism evidence="2 3">
    <name type="scientific">Arenimonas maotaiensis</name>
    <dbReference type="NCBI Taxonomy" id="1446479"/>
    <lineage>
        <taxon>Bacteria</taxon>
        <taxon>Pseudomonadati</taxon>
        <taxon>Pseudomonadota</taxon>
        <taxon>Gammaproteobacteria</taxon>
        <taxon>Lysobacterales</taxon>
        <taxon>Lysobacteraceae</taxon>
        <taxon>Arenimonas</taxon>
    </lineage>
</organism>
<comment type="caution">
    <text evidence="2">The sequence shown here is derived from an EMBL/GenBank/DDBJ whole genome shotgun (WGS) entry which is preliminary data.</text>
</comment>
<dbReference type="AlphaFoldDB" id="A0A917FHA4"/>
<evidence type="ECO:0000256" key="1">
    <source>
        <dbReference type="ARBA" id="ARBA00022679"/>
    </source>
</evidence>
<dbReference type="PANTHER" id="PTHR48207:SF3">
    <property type="entry name" value="SUCCINATE--HYDROXYMETHYLGLUTARATE COA-TRANSFERASE"/>
    <property type="match status" value="1"/>
</dbReference>
<dbReference type="Gene3D" id="3.30.1540.10">
    <property type="entry name" value="formyl-coa transferase, domain 3"/>
    <property type="match status" value="1"/>
</dbReference>
<gene>
    <name evidence="2" type="ORF">GCM10010960_03610</name>
</gene>
<dbReference type="Gene3D" id="3.40.50.10540">
    <property type="entry name" value="Crotonobetainyl-coa:carnitine coa-transferase, domain 1"/>
    <property type="match status" value="1"/>
</dbReference>
<dbReference type="Pfam" id="PF02515">
    <property type="entry name" value="CoA_transf_3"/>
    <property type="match status" value="1"/>
</dbReference>
<evidence type="ECO:0000313" key="3">
    <source>
        <dbReference type="Proteomes" id="UP000632858"/>
    </source>
</evidence>
<dbReference type="EMBL" id="BMFO01000001">
    <property type="protein sequence ID" value="GGF84844.1"/>
    <property type="molecule type" value="Genomic_DNA"/>
</dbReference>
<reference evidence="2" key="1">
    <citation type="journal article" date="2014" name="Int. J. Syst. Evol. Microbiol.">
        <title>Complete genome sequence of Corynebacterium casei LMG S-19264T (=DSM 44701T), isolated from a smear-ripened cheese.</title>
        <authorList>
            <consortium name="US DOE Joint Genome Institute (JGI-PGF)"/>
            <person name="Walter F."/>
            <person name="Albersmeier A."/>
            <person name="Kalinowski J."/>
            <person name="Ruckert C."/>
        </authorList>
    </citation>
    <scope>NUCLEOTIDE SEQUENCE</scope>
    <source>
        <strain evidence="2">CGMCC 1.12726</strain>
    </source>
</reference>
<keyword evidence="1 2" id="KW-0808">Transferase</keyword>
<dbReference type="RefSeq" id="WP_188447130.1">
    <property type="nucleotide sequence ID" value="NZ_BMFO01000001.1"/>
</dbReference>
<dbReference type="InterPro" id="IPR050483">
    <property type="entry name" value="CoA-transferase_III_domain"/>
</dbReference>
<dbReference type="Proteomes" id="UP000632858">
    <property type="component" value="Unassembled WGS sequence"/>
</dbReference>
<evidence type="ECO:0000313" key="2">
    <source>
        <dbReference type="EMBL" id="GGF84844.1"/>
    </source>
</evidence>
<dbReference type="PANTHER" id="PTHR48207">
    <property type="entry name" value="SUCCINATE--HYDROXYMETHYLGLUTARATE COA-TRANSFERASE"/>
    <property type="match status" value="1"/>
</dbReference>
<dbReference type="InterPro" id="IPR044855">
    <property type="entry name" value="CoA-Trfase_III_dom3_sf"/>
</dbReference>
<dbReference type="SUPFAM" id="SSF89796">
    <property type="entry name" value="CoA-transferase family III (CaiB/BaiF)"/>
    <property type="match status" value="1"/>
</dbReference>